<organism evidence="4 5">
    <name type="scientific">Segatella buccae</name>
    <dbReference type="NCBI Taxonomy" id="28126"/>
    <lineage>
        <taxon>Bacteria</taxon>
        <taxon>Pseudomonadati</taxon>
        <taxon>Bacteroidota</taxon>
        <taxon>Bacteroidia</taxon>
        <taxon>Bacteroidales</taxon>
        <taxon>Prevotellaceae</taxon>
        <taxon>Segatella</taxon>
    </lineage>
</organism>
<evidence type="ECO:0000313" key="4">
    <source>
        <dbReference type="EMBL" id="SUB80506.1"/>
    </source>
</evidence>
<evidence type="ECO:0000313" key="5">
    <source>
        <dbReference type="Proteomes" id="UP000255283"/>
    </source>
</evidence>
<dbReference type="Proteomes" id="UP000255283">
    <property type="component" value="Unassembled WGS sequence"/>
</dbReference>
<evidence type="ECO:0000259" key="3">
    <source>
        <dbReference type="Pfam" id="PF22124"/>
    </source>
</evidence>
<dbReference type="PIRSF" id="PIRSF007663">
    <property type="entry name" value="UCP007663"/>
    <property type="match status" value="1"/>
</dbReference>
<dbReference type="PANTHER" id="PTHR31084">
    <property type="entry name" value="ALPHA-L-FUCOSIDASE 2"/>
    <property type="match status" value="1"/>
</dbReference>
<dbReference type="PANTHER" id="PTHR31084:SF0">
    <property type="entry name" value="ALPHA-L-FUCOSIDASE 2"/>
    <property type="match status" value="1"/>
</dbReference>
<sequence>MRGDFSFYINDMKAFRFLLTVLLSASTSCLYAGNDIPLKLWYNRPATAFEEALPIGNGRLGALVYGGADTDSIYINDLTLWTGKPVELNEGGDAHRWIPVIRKELFAGNYKNADILQHLVQGHNSEYYQSLALLTLTDLNASPAEGRSGEDFGELKRSLDIDSAVCRDTYHRGGVTYIREYFASAPDSLIAIRIRANRSGAINCRLALTSVVPHQVKATGRQLTMTGHAIGDPLQSIHFCAILKVKTDDGQVAASDSSLTVNGASEVTVYFVNRTSFNGFDKHPVTAGAPYLAKATDDIWHTENITYNECRQRHVADYKRLFDRFRFTLSGAKPNYSRTTEEQLMAYSDQGERNPYLEMLYMQYGRYLLISCSRTPGVPANLQGLWAPQKYSPWRGNYTININLEENYWPAEVTDLGELVMPVDRLVRAMAATGRHTAAHYYGIDEGWCAGHNSDIWAMTNPVGTGKESPKWSNWNMGGAWLVQTLWDHYDFTRDTHYLRNTAYPLMKGAADFMLRWLVESPVKRGELITAPCTSPEAEYINDKGYQGCTLYGGTSDLAIVRELFTNTLRAAEILNIDAGYRQQLRSSLDHLAPYKIGKRGNLQEWYYDWDDQDWHHRHQSHLLGVYPFKQISVYHTPLLANAAIKTLEIKGDNSTGWSTGWRISLWARLHRRDKAYQMLRKLLTYVRPANYNDPKHRPAGGTYPNLFDAHPPFQIDGNFGGTAGVCEMLVQSDGALMELLPALPEAWPAGSVSGLKARGNYRVDMTWKNGKVTLATITALKGGKLTVKYNGRERMLSFKTGEKKNL</sequence>
<gene>
    <name evidence="4" type="ORF">NCTC13063_01791</name>
</gene>
<dbReference type="Pfam" id="PF22124">
    <property type="entry name" value="Glyco_hydro_95_cat"/>
    <property type="match status" value="1"/>
</dbReference>
<dbReference type="InterPro" id="IPR027414">
    <property type="entry name" value="GH95_N_dom"/>
</dbReference>
<evidence type="ECO:0000259" key="2">
    <source>
        <dbReference type="Pfam" id="PF21307"/>
    </source>
</evidence>
<dbReference type="EMBL" id="UGTJ01000001">
    <property type="protein sequence ID" value="SUB80506.1"/>
    <property type="molecule type" value="Genomic_DNA"/>
</dbReference>
<feature type="domain" description="Alpha fucosidase A-like C-terminal" evidence="2">
    <location>
        <begin position="732"/>
        <end position="793"/>
    </location>
</feature>
<feature type="domain" description="Glycosyl hydrolase family 95 catalytic" evidence="3">
    <location>
        <begin position="307"/>
        <end position="730"/>
    </location>
</feature>
<proteinExistence type="predicted"/>
<dbReference type="PROSITE" id="PS51257">
    <property type="entry name" value="PROKAR_LIPOPROTEIN"/>
    <property type="match status" value="1"/>
</dbReference>
<dbReference type="InterPro" id="IPR049053">
    <property type="entry name" value="AFCA-like_C"/>
</dbReference>
<comment type="caution">
    <text evidence="4">The sequence shown here is derived from an EMBL/GenBank/DDBJ whole genome shotgun (WGS) entry which is preliminary data.</text>
</comment>
<feature type="domain" description="Glycosyl hydrolase family 95 N-terminal" evidence="1">
    <location>
        <begin position="40"/>
        <end position="278"/>
    </location>
</feature>
<name>A0AAQ1UI57_9BACT</name>
<dbReference type="SUPFAM" id="SSF48208">
    <property type="entry name" value="Six-hairpin glycosidases"/>
    <property type="match status" value="1"/>
</dbReference>
<dbReference type="AlphaFoldDB" id="A0AAQ1UI57"/>
<evidence type="ECO:0008006" key="6">
    <source>
        <dbReference type="Google" id="ProtNLM"/>
    </source>
</evidence>
<dbReference type="InterPro" id="IPR054363">
    <property type="entry name" value="GH95_cat"/>
</dbReference>
<dbReference type="GO" id="GO:0004560">
    <property type="term" value="F:alpha-L-fucosidase activity"/>
    <property type="evidence" value="ECO:0007669"/>
    <property type="project" value="InterPro"/>
</dbReference>
<dbReference type="InterPro" id="IPR012341">
    <property type="entry name" value="6hp_glycosidase-like_sf"/>
</dbReference>
<dbReference type="InterPro" id="IPR008928">
    <property type="entry name" value="6-hairpin_glycosidase_sf"/>
</dbReference>
<reference evidence="4 5" key="1">
    <citation type="submission" date="2018-06" db="EMBL/GenBank/DDBJ databases">
        <authorList>
            <consortium name="Pathogen Informatics"/>
            <person name="Doyle S."/>
        </authorList>
    </citation>
    <scope>NUCLEOTIDE SEQUENCE [LARGE SCALE GENOMIC DNA]</scope>
    <source>
        <strain evidence="4 5">NCTC13063</strain>
    </source>
</reference>
<dbReference type="Pfam" id="PF14498">
    <property type="entry name" value="Glyco_hyd_65N_2"/>
    <property type="match status" value="1"/>
</dbReference>
<dbReference type="GO" id="GO:0005975">
    <property type="term" value="P:carbohydrate metabolic process"/>
    <property type="evidence" value="ECO:0007669"/>
    <property type="project" value="InterPro"/>
</dbReference>
<dbReference type="Pfam" id="PF21307">
    <property type="entry name" value="Glyco_hydro_95_C"/>
    <property type="match status" value="1"/>
</dbReference>
<accession>A0AAQ1UI57</accession>
<dbReference type="InterPro" id="IPR016518">
    <property type="entry name" value="Alpha-L-fucosidase"/>
</dbReference>
<dbReference type="Gene3D" id="1.50.10.10">
    <property type="match status" value="1"/>
</dbReference>
<evidence type="ECO:0000259" key="1">
    <source>
        <dbReference type="Pfam" id="PF14498"/>
    </source>
</evidence>
<protein>
    <recommendedName>
        <fullName evidence="6">Alpha-L-fucosidase</fullName>
    </recommendedName>
</protein>